<dbReference type="PATRIC" id="fig|1053206.3.peg.2632"/>
<proteinExistence type="predicted"/>
<reference evidence="1 2" key="1">
    <citation type="submission" date="2012-04" db="EMBL/GenBank/DDBJ databases">
        <title>The Genome Sequence of Bacillus cereus HuA4-10.</title>
        <authorList>
            <consortium name="The Broad Institute Genome Sequencing Platform"/>
            <consortium name="The Broad Institute Genome Sequencing Center for Infectious Disease"/>
            <person name="Feldgarden M."/>
            <person name="Van der Auwera G.A."/>
            <person name="Mahillon J."/>
            <person name="Duprez V."/>
            <person name="Timmery S."/>
            <person name="Mattelet C."/>
            <person name="Dierick K."/>
            <person name="Sun M."/>
            <person name="Yu Z."/>
            <person name="Zhu L."/>
            <person name="Hu X."/>
            <person name="Shank E.B."/>
            <person name="Swiecicka I."/>
            <person name="Hansen B.M."/>
            <person name="Andrup L."/>
            <person name="Young S.K."/>
            <person name="Zeng Q."/>
            <person name="Gargeya S."/>
            <person name="Fitzgerald M."/>
            <person name="Haas B."/>
            <person name="Abouelleil A."/>
            <person name="Alvarado L."/>
            <person name="Arachchi H.M."/>
            <person name="Berlin A."/>
            <person name="Chapman S.B."/>
            <person name="Goldberg J."/>
            <person name="Griggs A."/>
            <person name="Gujja S."/>
            <person name="Hansen M."/>
            <person name="Howarth C."/>
            <person name="Imamovic A."/>
            <person name="Larimer J."/>
            <person name="McCowen C."/>
            <person name="Montmayeur A."/>
            <person name="Murphy C."/>
            <person name="Neiman D."/>
            <person name="Pearson M."/>
            <person name="Priest M."/>
            <person name="Roberts A."/>
            <person name="Saif S."/>
            <person name="Shea T."/>
            <person name="Sisk P."/>
            <person name="Sykes S."/>
            <person name="Wortman J."/>
            <person name="Nusbaum C."/>
            <person name="Birren B."/>
        </authorList>
    </citation>
    <scope>NUCLEOTIDE SEQUENCE [LARGE SCALE GENOMIC DNA]</scope>
    <source>
        <strain evidence="1 2">HuA4-10</strain>
    </source>
</reference>
<dbReference type="EMBL" id="AHEA01000022">
    <property type="protein sequence ID" value="EJQ79052.1"/>
    <property type="molecule type" value="Genomic_DNA"/>
</dbReference>
<evidence type="ECO:0000313" key="2">
    <source>
        <dbReference type="Proteomes" id="UP000006977"/>
    </source>
</evidence>
<organism evidence="1 2">
    <name type="scientific">Bacillus cereus HuA4-10</name>
    <dbReference type="NCBI Taxonomy" id="1053206"/>
    <lineage>
        <taxon>Bacteria</taxon>
        <taxon>Bacillati</taxon>
        <taxon>Bacillota</taxon>
        <taxon>Bacilli</taxon>
        <taxon>Bacillales</taxon>
        <taxon>Bacillaceae</taxon>
        <taxon>Bacillus</taxon>
        <taxon>Bacillus cereus group</taxon>
    </lineage>
</organism>
<dbReference type="RefSeq" id="WP_002147183.1">
    <property type="nucleotide sequence ID" value="NZ_JH792148.1"/>
</dbReference>
<sequence length="46" mass="5419">MDYELFEELKPYIENAVEDKKNSKEVIKTLANLITHVAEFYIDDAK</sequence>
<accession>J8DI15</accession>
<dbReference type="Proteomes" id="UP000006977">
    <property type="component" value="Unassembled WGS sequence"/>
</dbReference>
<dbReference type="HOGENOM" id="CLU_3179801_0_0_9"/>
<comment type="caution">
    <text evidence="1">The sequence shown here is derived from an EMBL/GenBank/DDBJ whole genome shotgun (WGS) entry which is preliminary data.</text>
</comment>
<dbReference type="AlphaFoldDB" id="J8DI15"/>
<protein>
    <submittedName>
        <fullName evidence="1">Uncharacterized protein</fullName>
    </submittedName>
</protein>
<gene>
    <name evidence="1" type="ORF">IGC_02581</name>
</gene>
<name>J8DI15_BACCE</name>
<evidence type="ECO:0000313" key="1">
    <source>
        <dbReference type="EMBL" id="EJQ79052.1"/>
    </source>
</evidence>